<protein>
    <submittedName>
        <fullName evidence="2">Cardiolipin synthase B</fullName>
    </submittedName>
</protein>
<reference evidence="2" key="1">
    <citation type="submission" date="2020-12" db="EMBL/GenBank/DDBJ databases">
        <title>Geomonas sp. Red875, isolated from river sediment.</title>
        <authorList>
            <person name="Xu Z."/>
            <person name="Zhang Z."/>
            <person name="Masuda Y."/>
            <person name="Itoh H."/>
            <person name="Senoo K."/>
        </authorList>
    </citation>
    <scope>NUCLEOTIDE SEQUENCE</scope>
    <source>
        <strain evidence="2">Red875</strain>
    </source>
</reference>
<keyword evidence="3" id="KW-1185">Reference proteome</keyword>
<name>A0A8J7M489_9BACT</name>
<dbReference type="GO" id="GO:0008808">
    <property type="term" value="F:cardiolipin synthase activity"/>
    <property type="evidence" value="ECO:0007669"/>
    <property type="project" value="TreeGrafter"/>
</dbReference>
<dbReference type="Gene3D" id="3.30.870.10">
    <property type="entry name" value="Endonuclease Chain A"/>
    <property type="match status" value="2"/>
</dbReference>
<dbReference type="InterPro" id="IPR001736">
    <property type="entry name" value="PLipase_D/transphosphatidylase"/>
</dbReference>
<sequence>MTSARRKRKKLLFHSQRFFDLFKRNTEATSFLDNRATLFRHGFQFFPALLDAIYRAQVSVCLEFYMICDDETGRAVAEALLDAAHRGVRVYFLYDYIGCFDTPAAFFKRLSKGGVHCASFNPPPFRWGLSWLDKRNHRKVAIIDSWCAFTGGLNIGNAYSGCGEPFKRWRDVGIQIEGLAALELQRLFCQSWEAEVGKAPNCGVPGSAPESFGDAKVMIISGGPHHKRSFIRSAFRVAMAGASESITIANPYFVPGPRVIRSMLRAAGRGVRVRLLLPLKNDVPLVRLVSRTYYAQLLRCGIEIYELSAAVLHAKVLLVDDSWAMVGSANMDQRSFHRNYELNVVVDSHDFGQQVAEMLEADLSGARRIALHEHERRGWPVRLLERLCTPVSWFL</sequence>
<gene>
    <name evidence="2" type="ORF">JFN93_24165</name>
</gene>
<dbReference type="Pfam" id="PF13091">
    <property type="entry name" value="PLDc_2"/>
    <property type="match status" value="2"/>
</dbReference>
<feature type="domain" description="PLD phosphodiesterase" evidence="1">
    <location>
        <begin position="308"/>
        <end position="335"/>
    </location>
</feature>
<organism evidence="2 3">
    <name type="scientific">Geomesophilobacter sediminis</name>
    <dbReference type="NCBI Taxonomy" id="2798584"/>
    <lineage>
        <taxon>Bacteria</taxon>
        <taxon>Pseudomonadati</taxon>
        <taxon>Thermodesulfobacteriota</taxon>
        <taxon>Desulfuromonadia</taxon>
        <taxon>Geobacterales</taxon>
        <taxon>Geobacteraceae</taxon>
        <taxon>Geomesophilobacter</taxon>
    </lineage>
</organism>
<dbReference type="GO" id="GO:0016020">
    <property type="term" value="C:membrane"/>
    <property type="evidence" value="ECO:0007669"/>
    <property type="project" value="TreeGrafter"/>
</dbReference>
<dbReference type="PROSITE" id="PS50035">
    <property type="entry name" value="PLD"/>
    <property type="match status" value="2"/>
</dbReference>
<evidence type="ECO:0000259" key="1">
    <source>
        <dbReference type="PROSITE" id="PS50035"/>
    </source>
</evidence>
<feature type="domain" description="PLD phosphodiesterase" evidence="1">
    <location>
        <begin position="132"/>
        <end position="159"/>
    </location>
</feature>
<dbReference type="InterPro" id="IPR025202">
    <property type="entry name" value="PLD-like_dom"/>
</dbReference>
<dbReference type="EMBL" id="JAEMHM010000030">
    <property type="protein sequence ID" value="MBJ6727816.1"/>
    <property type="molecule type" value="Genomic_DNA"/>
</dbReference>
<dbReference type="Proteomes" id="UP000636888">
    <property type="component" value="Unassembled WGS sequence"/>
</dbReference>
<evidence type="ECO:0000313" key="3">
    <source>
        <dbReference type="Proteomes" id="UP000636888"/>
    </source>
</evidence>
<dbReference type="PANTHER" id="PTHR21248">
    <property type="entry name" value="CARDIOLIPIN SYNTHASE"/>
    <property type="match status" value="1"/>
</dbReference>
<dbReference type="CDD" id="cd09159">
    <property type="entry name" value="PLDc_ybhO_like_2"/>
    <property type="match status" value="1"/>
</dbReference>
<evidence type="ECO:0000313" key="2">
    <source>
        <dbReference type="EMBL" id="MBJ6727816.1"/>
    </source>
</evidence>
<accession>A0A8J7M489</accession>
<dbReference type="GO" id="GO:0032049">
    <property type="term" value="P:cardiolipin biosynthetic process"/>
    <property type="evidence" value="ECO:0007669"/>
    <property type="project" value="UniProtKB-ARBA"/>
</dbReference>
<dbReference type="SMART" id="SM00155">
    <property type="entry name" value="PLDc"/>
    <property type="match status" value="2"/>
</dbReference>
<dbReference type="SUPFAM" id="SSF56024">
    <property type="entry name" value="Phospholipase D/nuclease"/>
    <property type="match status" value="2"/>
</dbReference>
<dbReference type="RefSeq" id="WP_199386956.1">
    <property type="nucleotide sequence ID" value="NZ_JAEMHM010000030.1"/>
</dbReference>
<comment type="caution">
    <text evidence="2">The sequence shown here is derived from an EMBL/GenBank/DDBJ whole genome shotgun (WGS) entry which is preliminary data.</text>
</comment>
<dbReference type="PANTHER" id="PTHR21248:SF22">
    <property type="entry name" value="PHOSPHOLIPASE D"/>
    <property type="match status" value="1"/>
</dbReference>
<dbReference type="AlphaFoldDB" id="A0A8J7M489"/>
<dbReference type="CDD" id="cd09110">
    <property type="entry name" value="PLDc_CLS_1"/>
    <property type="match status" value="1"/>
</dbReference>
<proteinExistence type="predicted"/>